<evidence type="ECO:0000259" key="2">
    <source>
        <dbReference type="PROSITE" id="PS51084"/>
    </source>
</evidence>
<feature type="short sequence motif" description="Histidine triad motif" evidence="1">
    <location>
        <begin position="91"/>
        <end position="95"/>
    </location>
</feature>
<evidence type="ECO:0000256" key="1">
    <source>
        <dbReference type="PROSITE-ProRule" id="PRU00464"/>
    </source>
</evidence>
<protein>
    <submittedName>
        <fullName evidence="3">HIT family protein</fullName>
        <ecNumber evidence="3">2.1.1.-</ecNumber>
    </submittedName>
</protein>
<dbReference type="PANTHER" id="PTHR42997:SF1">
    <property type="entry name" value="AP-4-A PHOSPHORYLASE"/>
    <property type="match status" value="1"/>
</dbReference>
<dbReference type="Proteomes" id="UP001597374">
    <property type="component" value="Unassembled WGS sequence"/>
</dbReference>
<dbReference type="EC" id="2.1.1.-" evidence="3"/>
<proteinExistence type="predicted"/>
<dbReference type="Gene3D" id="3.30.428.10">
    <property type="entry name" value="HIT-like"/>
    <property type="match status" value="1"/>
</dbReference>
<dbReference type="InterPro" id="IPR052908">
    <property type="entry name" value="AP-4-A_phosphorylase"/>
</dbReference>
<dbReference type="PANTHER" id="PTHR42997">
    <property type="entry name" value="HIT FAMILY HYDROLASE"/>
    <property type="match status" value="1"/>
</dbReference>
<comment type="caution">
    <text evidence="3">The sequence shown here is derived from an EMBL/GenBank/DDBJ whole genome shotgun (WGS) entry which is preliminary data.</text>
</comment>
<organism evidence="3 4">
    <name type="scientific">Pontibacter ruber</name>
    <dbReference type="NCBI Taxonomy" id="1343895"/>
    <lineage>
        <taxon>Bacteria</taxon>
        <taxon>Pseudomonadati</taxon>
        <taxon>Bacteroidota</taxon>
        <taxon>Cytophagia</taxon>
        <taxon>Cytophagales</taxon>
        <taxon>Hymenobacteraceae</taxon>
        <taxon>Pontibacter</taxon>
    </lineage>
</organism>
<dbReference type="GO" id="GO:0032259">
    <property type="term" value="P:methylation"/>
    <property type="evidence" value="ECO:0007669"/>
    <property type="project" value="UniProtKB-KW"/>
</dbReference>
<dbReference type="EMBL" id="JBHUIM010000002">
    <property type="protein sequence ID" value="MFD2247202.1"/>
    <property type="molecule type" value="Genomic_DNA"/>
</dbReference>
<evidence type="ECO:0000313" key="4">
    <source>
        <dbReference type="Proteomes" id="UP001597374"/>
    </source>
</evidence>
<accession>A0ABW5CXX3</accession>
<sequence>MSVFFQIPEDRILYKDDLFFIIRDKYPVSNGHSLIISNKLRTDYFDLNEEEKLHLIKVIEVCKQLIEKEFTPDGYNIGMNCGEVAGQTVMHFHCHLIPRYKGDMDNPRGGIRHCVVGKGYY</sequence>
<name>A0ABW5CXX3_9BACT</name>
<dbReference type="InterPro" id="IPR011146">
    <property type="entry name" value="HIT-like"/>
</dbReference>
<dbReference type="SUPFAM" id="SSF54197">
    <property type="entry name" value="HIT-like"/>
    <property type="match status" value="1"/>
</dbReference>
<dbReference type="PROSITE" id="PS51084">
    <property type="entry name" value="HIT_2"/>
    <property type="match status" value="1"/>
</dbReference>
<keyword evidence="3" id="KW-0489">Methyltransferase</keyword>
<feature type="domain" description="HIT" evidence="2">
    <location>
        <begin position="1"/>
        <end position="106"/>
    </location>
</feature>
<gene>
    <name evidence="3" type="ORF">ACFSKP_13120</name>
</gene>
<reference evidence="4" key="1">
    <citation type="journal article" date="2019" name="Int. J. Syst. Evol. Microbiol.">
        <title>The Global Catalogue of Microorganisms (GCM) 10K type strain sequencing project: providing services to taxonomists for standard genome sequencing and annotation.</title>
        <authorList>
            <consortium name="The Broad Institute Genomics Platform"/>
            <consortium name="The Broad Institute Genome Sequencing Center for Infectious Disease"/>
            <person name="Wu L."/>
            <person name="Ma J."/>
        </authorList>
    </citation>
    <scope>NUCLEOTIDE SEQUENCE [LARGE SCALE GENOMIC DNA]</scope>
    <source>
        <strain evidence="4">CGMCC 4.1782</strain>
    </source>
</reference>
<evidence type="ECO:0000313" key="3">
    <source>
        <dbReference type="EMBL" id="MFD2247202.1"/>
    </source>
</evidence>
<dbReference type="InterPro" id="IPR036265">
    <property type="entry name" value="HIT-like_sf"/>
</dbReference>
<dbReference type="Pfam" id="PF01230">
    <property type="entry name" value="HIT"/>
    <property type="match status" value="1"/>
</dbReference>
<dbReference type="GO" id="GO:0008168">
    <property type="term" value="F:methyltransferase activity"/>
    <property type="evidence" value="ECO:0007669"/>
    <property type="project" value="UniProtKB-KW"/>
</dbReference>
<keyword evidence="3" id="KW-0808">Transferase</keyword>
<keyword evidence="4" id="KW-1185">Reference proteome</keyword>
<dbReference type="RefSeq" id="WP_250430138.1">
    <property type="nucleotide sequence ID" value="NZ_JALPRR010000003.1"/>
</dbReference>